<dbReference type="InterPro" id="IPR025660">
    <property type="entry name" value="Pept_his_AS"/>
</dbReference>
<proteinExistence type="inferred from homology"/>
<feature type="signal peptide" evidence="3">
    <location>
        <begin position="1"/>
        <end position="18"/>
    </location>
</feature>
<organism evidence="7">
    <name type="scientific">Diabrotica virgifera virgifera</name>
    <name type="common">western corn rootworm</name>
    <dbReference type="NCBI Taxonomy" id="50390"/>
    <lineage>
        <taxon>Eukaryota</taxon>
        <taxon>Metazoa</taxon>
        <taxon>Ecdysozoa</taxon>
        <taxon>Arthropoda</taxon>
        <taxon>Hexapoda</taxon>
        <taxon>Insecta</taxon>
        <taxon>Pterygota</taxon>
        <taxon>Neoptera</taxon>
        <taxon>Endopterygota</taxon>
        <taxon>Coleoptera</taxon>
        <taxon>Polyphaga</taxon>
        <taxon>Cucujiformia</taxon>
        <taxon>Chrysomeloidea</taxon>
        <taxon>Chrysomelidae</taxon>
        <taxon>Galerucinae</taxon>
        <taxon>Diabroticina</taxon>
        <taxon>Diabroticites</taxon>
        <taxon>Diabrotica</taxon>
    </lineage>
</organism>
<dbReference type="CDD" id="cd02248">
    <property type="entry name" value="Peptidase_C1A"/>
    <property type="match status" value="1"/>
</dbReference>
<keyword evidence="2" id="KW-1015">Disulfide bond</keyword>
<dbReference type="RefSeq" id="XP_028143892.1">
    <property type="nucleotide sequence ID" value="XM_028288091.1"/>
</dbReference>
<dbReference type="PROSITE" id="PS00639">
    <property type="entry name" value="THIOL_PROTEASE_HIS"/>
    <property type="match status" value="1"/>
</dbReference>
<dbReference type="PANTHER" id="PTHR12411">
    <property type="entry name" value="CYSTEINE PROTEASE FAMILY C1-RELATED"/>
    <property type="match status" value="1"/>
</dbReference>
<evidence type="ECO:0000256" key="2">
    <source>
        <dbReference type="ARBA" id="ARBA00023157"/>
    </source>
</evidence>
<dbReference type="KEGG" id="dvv:114337600"/>
<evidence type="ECO:0000313" key="6">
    <source>
        <dbReference type="RefSeq" id="XP_028143891.1"/>
    </source>
</evidence>
<dbReference type="GO" id="GO:0006508">
    <property type="term" value="P:proteolysis"/>
    <property type="evidence" value="ECO:0007669"/>
    <property type="project" value="InterPro"/>
</dbReference>
<dbReference type="GO" id="GO:0008234">
    <property type="term" value="F:cysteine-type peptidase activity"/>
    <property type="evidence" value="ECO:0007669"/>
    <property type="project" value="InterPro"/>
</dbReference>
<dbReference type="PROSITE" id="PS00640">
    <property type="entry name" value="THIOL_PROTEASE_ASN"/>
    <property type="match status" value="1"/>
</dbReference>
<dbReference type="Gene3D" id="3.90.70.10">
    <property type="entry name" value="Cysteine proteinases"/>
    <property type="match status" value="1"/>
</dbReference>
<dbReference type="SMART" id="SM00645">
    <property type="entry name" value="Pept_C1"/>
    <property type="match status" value="1"/>
</dbReference>
<dbReference type="Pfam" id="PF00112">
    <property type="entry name" value="Peptidase_C1"/>
    <property type="match status" value="1"/>
</dbReference>
<reference evidence="6 7" key="1">
    <citation type="submission" date="2025-04" db="UniProtKB">
        <authorList>
            <consortium name="RefSeq"/>
        </authorList>
    </citation>
    <scope>IDENTIFICATION</scope>
    <source>
        <tissue evidence="6 7">Whole insect</tissue>
    </source>
</reference>
<dbReference type="OrthoDB" id="5875790at2759"/>
<protein>
    <submittedName>
        <fullName evidence="6 7">Cathepsin L-like proteinase</fullName>
    </submittedName>
</protein>
<dbReference type="SUPFAM" id="SSF54001">
    <property type="entry name" value="Cysteine proteinases"/>
    <property type="match status" value="1"/>
</dbReference>
<evidence type="ECO:0000256" key="3">
    <source>
        <dbReference type="SAM" id="SignalP"/>
    </source>
</evidence>
<feature type="domain" description="Cathepsin propeptide inhibitor" evidence="5">
    <location>
        <begin position="24"/>
        <end position="83"/>
    </location>
</feature>
<feature type="domain" description="Peptidase C1A papain C-terminal" evidence="4">
    <location>
        <begin position="112"/>
        <end position="323"/>
    </location>
</feature>
<dbReference type="InterPro" id="IPR039417">
    <property type="entry name" value="Peptidase_C1A_papain-like"/>
</dbReference>
<dbReference type="InterPro" id="IPR038765">
    <property type="entry name" value="Papain-like_cys_pep_sf"/>
</dbReference>
<accession>A0A6P7GAT1</accession>
<comment type="similarity">
    <text evidence="1">Belongs to the peptidase C1 family.</text>
</comment>
<evidence type="ECO:0000259" key="5">
    <source>
        <dbReference type="SMART" id="SM00848"/>
    </source>
</evidence>
<keyword evidence="3" id="KW-0732">Signal</keyword>
<dbReference type="InterPro" id="IPR000668">
    <property type="entry name" value="Peptidase_C1A_C"/>
</dbReference>
<dbReference type="InterPro" id="IPR013128">
    <property type="entry name" value="Peptidase_C1A"/>
</dbReference>
<evidence type="ECO:0000256" key="1">
    <source>
        <dbReference type="ARBA" id="ARBA00008455"/>
    </source>
</evidence>
<dbReference type="Pfam" id="PF08246">
    <property type="entry name" value="Inhibitor_I29"/>
    <property type="match status" value="1"/>
</dbReference>
<name>A0A6P7GAT1_DIAVI</name>
<evidence type="ECO:0000313" key="7">
    <source>
        <dbReference type="RefSeq" id="XP_028143892.1"/>
    </source>
</evidence>
<dbReference type="SMART" id="SM00848">
    <property type="entry name" value="Inhibitor_I29"/>
    <property type="match status" value="1"/>
</dbReference>
<dbReference type="InterPro" id="IPR025661">
    <property type="entry name" value="Pept_asp_AS"/>
</dbReference>
<dbReference type="FunFam" id="3.90.70.10:FF:000332">
    <property type="entry name" value="Cathepsin L1"/>
    <property type="match status" value="1"/>
</dbReference>
<feature type="chain" id="PRO_5044651008" evidence="3">
    <location>
        <begin position="19"/>
        <end position="326"/>
    </location>
</feature>
<gene>
    <name evidence="6 7" type="primary">LOC114337600</name>
</gene>
<dbReference type="RefSeq" id="XP_028143891.1">
    <property type="nucleotide sequence ID" value="XM_028288090.1"/>
</dbReference>
<dbReference type="PRINTS" id="PR00705">
    <property type="entry name" value="PAPAIN"/>
</dbReference>
<sequence length="326" mass="36770">MEKSIIIFIVVFLGITLSLDEVEWKNFKNTHFKRYNDIEDKLRFKVFQDSLRVIEAHNDKYNKGEVSYFLKTTQYADWTNEEFRSLLNSNLNTKLYTKNISRGFFSKSKAKIPPSVDWRNEKAVTEVKDEATCGCGWAFSAVGTIEGQLVLKRNLSATSLSVQELIDCSAFNFGCTKGSNRFALMYAREHGISSDEQYPYEAKDDICKNITEKAVKPIAQYGTVEESENSLAEAVALIGPIASVVNADENLGWKLYGGGIFDNGECTDWGVNHGILTVGYGTEDKDFWILKNSWGTSWGENGYMRLVRGKNQCGIYLDNSFAILDS</sequence>
<dbReference type="InterPro" id="IPR013201">
    <property type="entry name" value="Prot_inhib_I29"/>
</dbReference>
<dbReference type="AlphaFoldDB" id="A0A6P7GAT1"/>
<evidence type="ECO:0000259" key="4">
    <source>
        <dbReference type="SMART" id="SM00645"/>
    </source>
</evidence>